<sequence>MNTRIALGDKITIGNRTGTVIGLGPRYARLRFSTGVYRTISR</sequence>
<proteinExistence type="predicted"/>
<dbReference type="AlphaFoldDB" id="A0A0F9GB43"/>
<protein>
    <submittedName>
        <fullName evidence="1">Uncharacterized protein</fullName>
    </submittedName>
</protein>
<accession>A0A0F9GB43</accession>
<evidence type="ECO:0000313" key="1">
    <source>
        <dbReference type="EMBL" id="KKL96074.1"/>
    </source>
</evidence>
<comment type="caution">
    <text evidence="1">The sequence shown here is derived from an EMBL/GenBank/DDBJ whole genome shotgun (WGS) entry which is preliminary data.</text>
</comment>
<dbReference type="EMBL" id="LAZR01018525">
    <property type="protein sequence ID" value="KKL96074.1"/>
    <property type="molecule type" value="Genomic_DNA"/>
</dbReference>
<name>A0A0F9GB43_9ZZZZ</name>
<gene>
    <name evidence="1" type="ORF">LCGC14_1848060</name>
</gene>
<reference evidence="1" key="1">
    <citation type="journal article" date="2015" name="Nature">
        <title>Complex archaea that bridge the gap between prokaryotes and eukaryotes.</title>
        <authorList>
            <person name="Spang A."/>
            <person name="Saw J.H."/>
            <person name="Jorgensen S.L."/>
            <person name="Zaremba-Niedzwiedzka K."/>
            <person name="Martijn J."/>
            <person name="Lind A.E."/>
            <person name="van Eijk R."/>
            <person name="Schleper C."/>
            <person name="Guy L."/>
            <person name="Ettema T.J."/>
        </authorList>
    </citation>
    <scope>NUCLEOTIDE SEQUENCE</scope>
</reference>
<organism evidence="1">
    <name type="scientific">marine sediment metagenome</name>
    <dbReference type="NCBI Taxonomy" id="412755"/>
    <lineage>
        <taxon>unclassified sequences</taxon>
        <taxon>metagenomes</taxon>
        <taxon>ecological metagenomes</taxon>
    </lineage>
</organism>